<dbReference type="Pfam" id="PF02607">
    <property type="entry name" value="B12-binding_2"/>
    <property type="match status" value="1"/>
</dbReference>
<reference evidence="8" key="1">
    <citation type="submission" date="2016-11" db="EMBL/GenBank/DDBJ databases">
        <authorList>
            <person name="Varghese N."/>
            <person name="Submissions S."/>
        </authorList>
    </citation>
    <scope>NUCLEOTIDE SEQUENCE [LARGE SCALE GENOMIC DNA]</scope>
    <source>
        <strain evidence="8">DSM 19859</strain>
    </source>
</reference>
<dbReference type="GO" id="GO:0003700">
    <property type="term" value="F:DNA-binding transcription factor activity"/>
    <property type="evidence" value="ECO:0007669"/>
    <property type="project" value="InterPro"/>
</dbReference>
<dbReference type="InterPro" id="IPR009061">
    <property type="entry name" value="DNA-bd_dom_put_sf"/>
</dbReference>
<dbReference type="GO" id="GO:0031419">
    <property type="term" value="F:cobalamin binding"/>
    <property type="evidence" value="ECO:0007669"/>
    <property type="project" value="InterPro"/>
</dbReference>
<gene>
    <name evidence="6" type="ORF">DSM01_2170</name>
    <name evidence="7" type="ORF">SAMN04487999_0304</name>
</gene>
<dbReference type="Gene3D" id="3.40.50.280">
    <property type="entry name" value="Cobalamin-binding domain"/>
    <property type="match status" value="1"/>
</dbReference>
<evidence type="ECO:0000256" key="1">
    <source>
        <dbReference type="ARBA" id="ARBA00022491"/>
    </source>
</evidence>
<dbReference type="InterPro" id="IPR036594">
    <property type="entry name" value="Meth_synthase_dom"/>
</dbReference>
<evidence type="ECO:0000313" key="9">
    <source>
        <dbReference type="Proteomes" id="UP000290037"/>
    </source>
</evidence>
<dbReference type="InterPro" id="IPR036724">
    <property type="entry name" value="Cobalamin-bd_sf"/>
</dbReference>
<evidence type="ECO:0000256" key="3">
    <source>
        <dbReference type="ARBA" id="ARBA00023125"/>
    </source>
</evidence>
<reference evidence="6 9" key="3">
    <citation type="submission" date="2018-07" db="EMBL/GenBank/DDBJ databases">
        <title>Leeuwenhoekiella genomics.</title>
        <authorList>
            <person name="Tahon G."/>
            <person name="Willems A."/>
        </authorList>
    </citation>
    <scope>NUCLEOTIDE SEQUENCE [LARGE SCALE GENOMIC DNA]</scope>
    <source>
        <strain evidence="6 9">LMG 24856</strain>
    </source>
</reference>
<dbReference type="RefSeq" id="WP_072979610.1">
    <property type="nucleotide sequence ID" value="NZ_FQXT01000001.1"/>
</dbReference>
<dbReference type="Gene3D" id="1.10.1660.10">
    <property type="match status" value="1"/>
</dbReference>
<keyword evidence="4" id="KW-0804">Transcription</keyword>
<dbReference type="EMBL" id="FQXT01000001">
    <property type="protein sequence ID" value="SHH48243.1"/>
    <property type="molecule type" value="Genomic_DNA"/>
</dbReference>
<dbReference type="AlphaFoldDB" id="A0A1M5TD23"/>
<evidence type="ECO:0000256" key="4">
    <source>
        <dbReference type="ARBA" id="ARBA00023163"/>
    </source>
</evidence>
<dbReference type="Gene3D" id="1.10.1240.10">
    <property type="entry name" value="Methionine synthase domain"/>
    <property type="match status" value="1"/>
</dbReference>
<evidence type="ECO:0000313" key="8">
    <source>
        <dbReference type="Proteomes" id="UP000184240"/>
    </source>
</evidence>
<dbReference type="SUPFAM" id="SSF52242">
    <property type="entry name" value="Cobalamin (vitamin B12)-binding domain"/>
    <property type="match status" value="1"/>
</dbReference>
<organism evidence="7 8">
    <name type="scientific">Leeuwenhoekiella palythoae</name>
    <dbReference type="NCBI Taxonomy" id="573501"/>
    <lineage>
        <taxon>Bacteria</taxon>
        <taxon>Pseudomonadati</taxon>
        <taxon>Bacteroidota</taxon>
        <taxon>Flavobacteriia</taxon>
        <taxon>Flavobacteriales</taxon>
        <taxon>Flavobacteriaceae</taxon>
        <taxon>Leeuwenhoekiella</taxon>
    </lineage>
</organism>
<evidence type="ECO:0000259" key="5">
    <source>
        <dbReference type="PROSITE" id="PS50937"/>
    </source>
</evidence>
<dbReference type="Pfam" id="PF13411">
    <property type="entry name" value="MerR_1"/>
    <property type="match status" value="1"/>
</dbReference>
<accession>A0A1M5TD23</accession>
<protein>
    <submittedName>
        <fullName evidence="6">DNA-binding transcriptional MerR regulator</fullName>
    </submittedName>
    <submittedName>
        <fullName evidence="7">DNA-binding transcriptional regulator, MerR family</fullName>
    </submittedName>
</protein>
<dbReference type="PANTHER" id="PTHR30204:SF69">
    <property type="entry name" value="MERR-FAMILY TRANSCRIPTIONAL REGULATOR"/>
    <property type="match status" value="1"/>
</dbReference>
<evidence type="ECO:0000313" key="7">
    <source>
        <dbReference type="EMBL" id="SHH48243.1"/>
    </source>
</evidence>
<dbReference type="STRING" id="573501.SAMN04487999_0304"/>
<keyword evidence="9" id="KW-1185">Reference proteome</keyword>
<dbReference type="PANTHER" id="PTHR30204">
    <property type="entry name" value="REDOX-CYCLING DRUG-SENSING TRANSCRIPTIONAL ACTIVATOR SOXR"/>
    <property type="match status" value="1"/>
</dbReference>
<dbReference type="GO" id="GO:0046872">
    <property type="term" value="F:metal ion binding"/>
    <property type="evidence" value="ECO:0007669"/>
    <property type="project" value="InterPro"/>
</dbReference>
<reference evidence="7" key="2">
    <citation type="submission" date="2016-11" db="EMBL/GenBank/DDBJ databases">
        <authorList>
            <person name="Jaros S."/>
            <person name="Januszkiewicz K."/>
            <person name="Wedrychowicz H."/>
        </authorList>
    </citation>
    <scope>NUCLEOTIDE SEQUENCE [LARGE SCALE GENOMIC DNA]</scope>
    <source>
        <strain evidence="7">DSM 19859</strain>
    </source>
</reference>
<keyword evidence="1" id="KW-0678">Repressor</keyword>
<dbReference type="InterPro" id="IPR000551">
    <property type="entry name" value="MerR-type_HTH_dom"/>
</dbReference>
<dbReference type="OrthoDB" id="9800334at2"/>
<evidence type="ECO:0000313" key="6">
    <source>
        <dbReference type="EMBL" id="RXG28709.1"/>
    </source>
</evidence>
<name>A0A1M5TD23_9FLAO</name>
<dbReference type="CDD" id="cd01104">
    <property type="entry name" value="HTH_MlrA-CarA"/>
    <property type="match status" value="1"/>
</dbReference>
<dbReference type="SUPFAM" id="SSF46955">
    <property type="entry name" value="Putative DNA-binding domain"/>
    <property type="match status" value="1"/>
</dbReference>
<keyword evidence="3 7" id="KW-0238">DNA-binding</keyword>
<dbReference type="PROSITE" id="PS50937">
    <property type="entry name" value="HTH_MERR_2"/>
    <property type="match status" value="1"/>
</dbReference>
<dbReference type="SMART" id="SM00422">
    <property type="entry name" value="HTH_MERR"/>
    <property type="match status" value="1"/>
</dbReference>
<dbReference type="GO" id="GO:0003677">
    <property type="term" value="F:DNA binding"/>
    <property type="evidence" value="ECO:0007669"/>
    <property type="project" value="UniProtKB-KW"/>
</dbReference>
<dbReference type="InterPro" id="IPR003759">
    <property type="entry name" value="Cbl-bd_cap"/>
</dbReference>
<proteinExistence type="predicted"/>
<dbReference type="Proteomes" id="UP000184240">
    <property type="component" value="Unassembled WGS sequence"/>
</dbReference>
<evidence type="ECO:0000256" key="2">
    <source>
        <dbReference type="ARBA" id="ARBA00023015"/>
    </source>
</evidence>
<dbReference type="EMBL" id="QOVN01000004">
    <property type="protein sequence ID" value="RXG28709.1"/>
    <property type="molecule type" value="Genomic_DNA"/>
</dbReference>
<keyword evidence="2" id="KW-0805">Transcription regulation</keyword>
<feature type="domain" description="HTH merR-type" evidence="5">
    <location>
        <begin position="7"/>
        <end position="76"/>
    </location>
</feature>
<dbReference type="Proteomes" id="UP000290037">
    <property type="component" value="Unassembled WGS sequence"/>
</dbReference>
<sequence length="301" mass="34918">MNTVKTNFSIKDLESFGGIKAHTIRMWERRYNLLDPDRTPTNIRTYSLDDLQKLLNVTFLLDHNYKISKIAKRSSDEIASLVAEIVEEQDLGANHHAINSFKIAMMNFDQRLFSQTYNHLRQTLGFSELFFSVFIPLLEKIGFLWQAGVVNPAHEHFISNLIKQKILLNLDACINTVEQKSDNLFVLFLPENEIHDLGLMFLNYELESRGHKCVYLGQNIHIENLKYIVKTHNNPHFVSYLTVNPCDMGVAKFAEHFNKTIEEEHIPLYLLGRMVQKIEQQEMPENVKIIKSIEALSDVLN</sequence>
<dbReference type="InterPro" id="IPR047057">
    <property type="entry name" value="MerR_fam"/>
</dbReference>